<dbReference type="SUPFAM" id="SSF53383">
    <property type="entry name" value="PLP-dependent transferases"/>
    <property type="match status" value="1"/>
</dbReference>
<evidence type="ECO:0008006" key="3">
    <source>
        <dbReference type="Google" id="ProtNLM"/>
    </source>
</evidence>
<dbReference type="InterPro" id="IPR015421">
    <property type="entry name" value="PyrdxlP-dep_Trfase_major"/>
</dbReference>
<evidence type="ECO:0000313" key="1">
    <source>
        <dbReference type="EMBL" id="MRX06340.1"/>
    </source>
</evidence>
<dbReference type="AlphaFoldDB" id="A0A6L5Q9R7"/>
<dbReference type="RefSeq" id="WP_154361690.1">
    <property type="nucleotide sequence ID" value="NZ_WKJM01000001.1"/>
</dbReference>
<dbReference type="Proteomes" id="UP000481037">
    <property type="component" value="Unassembled WGS sequence"/>
</dbReference>
<comment type="caution">
    <text evidence="1">The sequence shown here is derived from an EMBL/GenBank/DDBJ whole genome shotgun (WGS) entry which is preliminary data.</text>
</comment>
<dbReference type="EMBL" id="WKJM01000001">
    <property type="protein sequence ID" value="MRX06340.1"/>
    <property type="molecule type" value="Genomic_DNA"/>
</dbReference>
<name>A0A6L5Q9R7_9BURK</name>
<organism evidence="1 2">
    <name type="scientific">Duganella alba</name>
    <dbReference type="NCBI Taxonomy" id="2666081"/>
    <lineage>
        <taxon>Bacteria</taxon>
        <taxon>Pseudomonadati</taxon>
        <taxon>Pseudomonadota</taxon>
        <taxon>Betaproteobacteria</taxon>
        <taxon>Burkholderiales</taxon>
        <taxon>Oxalobacteraceae</taxon>
        <taxon>Telluria group</taxon>
        <taxon>Duganella</taxon>
    </lineage>
</organism>
<proteinExistence type="predicted"/>
<dbReference type="InterPro" id="IPR015424">
    <property type="entry name" value="PyrdxlP-dep_Trfase"/>
</dbReference>
<sequence length="437" mass="46629">MINHEADLLPSTAELLIAGGDDRLTLDAGTGRSRYACRPTPDPDLVSLGSVTASHISPNANQAATALRDRCAHDLRSEPELVVYRRGLASARQRLLAYCGCDPQDSPMALLAPSGTDLFMLAVNLRQPQCTVLIDGAETGSGVPLALLGPRQGAPHHVAVRHADGSLRDAAEVDAEYAAIVNAAAQRGQRVLLVLTDISKTGLISPSIGSVLTLRARWPGLLDVMVDACQFRLDPSTLRTYLAHGFMLALTGSKFMTGPTFSGALLLPRAMAANTVDAYTDRANFGLLLRWEAALFEMERFAAVPQDVRLQCVNRFADAVRQGLAGHAAFTPLPVSAIDRSALGVATGWDHVQTVFPFTLRGAGGKLLNGDEARRLYLQLQLPAIGARRYQLGQPAAAAALRLCLSARMIADVHEGLRQDVAAEVPAALERIAQLIS</sequence>
<accession>A0A6L5Q9R7</accession>
<dbReference type="Gene3D" id="3.40.640.10">
    <property type="entry name" value="Type I PLP-dependent aspartate aminotransferase-like (Major domain)"/>
    <property type="match status" value="1"/>
</dbReference>
<reference evidence="1 2" key="1">
    <citation type="submission" date="2019-11" db="EMBL/GenBank/DDBJ databases">
        <title>Novel species isolated from a subtropical stream in China.</title>
        <authorList>
            <person name="Lu H."/>
        </authorList>
    </citation>
    <scope>NUCLEOTIDE SEQUENCE [LARGE SCALE GENOMIC DNA]</scope>
    <source>
        <strain evidence="1 2">FT25W</strain>
    </source>
</reference>
<protein>
    <recommendedName>
        <fullName evidence="3">Aminotransferase class V-fold PLP-dependent enzyme</fullName>
    </recommendedName>
</protein>
<gene>
    <name evidence="1" type="ORF">GJ697_00660</name>
</gene>
<keyword evidence="2" id="KW-1185">Reference proteome</keyword>
<evidence type="ECO:0000313" key="2">
    <source>
        <dbReference type="Proteomes" id="UP000481037"/>
    </source>
</evidence>